<protein>
    <recommendedName>
        <fullName evidence="2">MSP domain-containing protein</fullName>
    </recommendedName>
</protein>
<evidence type="ECO:0000256" key="1">
    <source>
        <dbReference type="SAM" id="Phobius"/>
    </source>
</evidence>
<evidence type="ECO:0000313" key="3">
    <source>
        <dbReference type="Proteomes" id="UP001652661"/>
    </source>
</evidence>
<dbReference type="InterPro" id="IPR008962">
    <property type="entry name" value="PapD-like_sf"/>
</dbReference>
<feature type="domain" description="MSP" evidence="2">
    <location>
        <begin position="1"/>
        <end position="119"/>
    </location>
</feature>
<dbReference type="InterPro" id="IPR013783">
    <property type="entry name" value="Ig-like_fold"/>
</dbReference>
<evidence type="ECO:0000313" key="4">
    <source>
        <dbReference type="RefSeq" id="XP_017030201.1"/>
    </source>
</evidence>
<reference evidence="4" key="1">
    <citation type="submission" date="2025-08" db="UniProtKB">
        <authorList>
            <consortium name="RefSeq"/>
        </authorList>
    </citation>
    <scope>IDENTIFICATION</scope>
    <source>
        <strain evidence="4">14028-0561.14</strain>
        <tissue evidence="4">Whole fly</tissue>
    </source>
</reference>
<organism evidence="3 4">
    <name type="scientific">Drosophila kikkawai</name>
    <name type="common">Fruit fly</name>
    <dbReference type="NCBI Taxonomy" id="30033"/>
    <lineage>
        <taxon>Eukaryota</taxon>
        <taxon>Metazoa</taxon>
        <taxon>Ecdysozoa</taxon>
        <taxon>Arthropoda</taxon>
        <taxon>Hexapoda</taxon>
        <taxon>Insecta</taxon>
        <taxon>Pterygota</taxon>
        <taxon>Neoptera</taxon>
        <taxon>Endopterygota</taxon>
        <taxon>Diptera</taxon>
        <taxon>Brachycera</taxon>
        <taxon>Muscomorpha</taxon>
        <taxon>Ephydroidea</taxon>
        <taxon>Drosophilidae</taxon>
        <taxon>Drosophila</taxon>
        <taxon>Sophophora</taxon>
    </lineage>
</organism>
<name>A0A6P4J4A5_DROKI</name>
<keyword evidence="3" id="KW-1185">Reference proteome</keyword>
<keyword evidence="1" id="KW-0472">Membrane</keyword>
<dbReference type="PROSITE" id="PS50202">
    <property type="entry name" value="MSP"/>
    <property type="match status" value="1"/>
</dbReference>
<accession>A0A6P4J4A5</accession>
<proteinExistence type="predicted"/>
<dbReference type="Pfam" id="PF00635">
    <property type="entry name" value="Motile_Sperm"/>
    <property type="match status" value="1"/>
</dbReference>
<dbReference type="AlphaFoldDB" id="A0A6P4J4A5"/>
<dbReference type="InterPro" id="IPR000535">
    <property type="entry name" value="MSP_dom"/>
</dbReference>
<evidence type="ECO:0000259" key="2">
    <source>
        <dbReference type="PROSITE" id="PS50202"/>
    </source>
</evidence>
<gene>
    <name evidence="4" type="primary">LOC108080100</name>
</gene>
<dbReference type="Gene3D" id="2.60.40.10">
    <property type="entry name" value="Immunoglobulins"/>
    <property type="match status" value="1"/>
</dbReference>
<dbReference type="GeneID" id="108080100"/>
<dbReference type="RefSeq" id="XP_017030201.1">
    <property type="nucleotide sequence ID" value="XM_017174712.3"/>
</dbReference>
<dbReference type="SUPFAM" id="SSF49354">
    <property type="entry name" value="PapD-like"/>
    <property type="match status" value="1"/>
</dbReference>
<keyword evidence="1" id="KW-1133">Transmembrane helix</keyword>
<feature type="transmembrane region" description="Helical" evidence="1">
    <location>
        <begin position="163"/>
        <end position="181"/>
    </location>
</feature>
<keyword evidence="1" id="KW-0812">Transmembrane</keyword>
<dbReference type="Proteomes" id="UP001652661">
    <property type="component" value="Chromosome X"/>
</dbReference>
<sequence>MALLDVLSEELVFDPSNERDLQKPLMLKNSSDNNLVVFRLTTNKPPGLFLLDPPMGIVERHNTMVVSIIMDPNVAYATWEHYKLSIEALDVAFQIDLERFWTSLYTDDPWMKELELVTLDQESVDNRQVGADNTPDVMDLTRQFLNLQLKVENLRTKERNKQLNFTMILPLILVILGIWWFW</sequence>